<dbReference type="Proteomes" id="UP000095679">
    <property type="component" value="Unassembled WGS sequence"/>
</dbReference>
<evidence type="ECO:0000256" key="1">
    <source>
        <dbReference type="SAM" id="Phobius"/>
    </source>
</evidence>
<keyword evidence="1" id="KW-0472">Membrane</keyword>
<dbReference type="AlphaFoldDB" id="A0A173RY50"/>
<evidence type="ECO:0000313" key="2">
    <source>
        <dbReference type="EMBL" id="CUM82545.1"/>
    </source>
</evidence>
<keyword evidence="1" id="KW-0812">Transmembrane</keyword>
<reference evidence="4 5" key="1">
    <citation type="submission" date="2015-09" db="EMBL/GenBank/DDBJ databases">
        <authorList>
            <consortium name="Pathogen Informatics"/>
        </authorList>
    </citation>
    <scope>NUCLEOTIDE SEQUENCE [LARGE SCALE GENOMIC DNA]</scope>
    <source>
        <strain evidence="3 5">2789STDY5834835</strain>
        <strain evidence="2 4">2789STDY5834966</strain>
    </source>
</reference>
<evidence type="ECO:0008006" key="6">
    <source>
        <dbReference type="Google" id="ProtNLM"/>
    </source>
</evidence>
<dbReference type="OrthoDB" id="9808253at2"/>
<feature type="transmembrane region" description="Helical" evidence="1">
    <location>
        <begin position="90"/>
        <end position="112"/>
    </location>
</feature>
<dbReference type="RefSeq" id="WP_022169375.1">
    <property type="nucleotide sequence ID" value="NZ_BLYK01000020.1"/>
</dbReference>
<sequence length="113" mass="13342">MNCQNAQSMVLNFINNKLDKEETRAFIEHVRDCKDCWEELEIYYVMLVGLKQLDEGEELAADFRKKLQNEVESRYVEIEREAKRKHIAKIITILVTAAILIWMFAYLISAMLL</sequence>
<accession>A0A173RY50</accession>
<evidence type="ECO:0000313" key="3">
    <source>
        <dbReference type="EMBL" id="CUO70587.1"/>
    </source>
</evidence>
<dbReference type="EMBL" id="CYYC01000004">
    <property type="protein sequence ID" value="CUM82545.1"/>
    <property type="molecule type" value="Genomic_DNA"/>
</dbReference>
<keyword evidence="1" id="KW-1133">Transmembrane helix</keyword>
<organism evidence="2 4">
    <name type="scientific">Anaerobutyricum hallii</name>
    <dbReference type="NCBI Taxonomy" id="39488"/>
    <lineage>
        <taxon>Bacteria</taxon>
        <taxon>Bacillati</taxon>
        <taxon>Bacillota</taxon>
        <taxon>Clostridia</taxon>
        <taxon>Lachnospirales</taxon>
        <taxon>Lachnospiraceae</taxon>
        <taxon>Anaerobutyricum</taxon>
    </lineage>
</organism>
<evidence type="ECO:0000313" key="5">
    <source>
        <dbReference type="Proteomes" id="UP000095679"/>
    </source>
</evidence>
<name>A0A173RY50_9FIRM</name>
<dbReference type="Proteomes" id="UP000095390">
    <property type="component" value="Unassembled WGS sequence"/>
</dbReference>
<dbReference type="EMBL" id="CYZL01000021">
    <property type="protein sequence ID" value="CUO70587.1"/>
    <property type="molecule type" value="Genomic_DNA"/>
</dbReference>
<gene>
    <name evidence="3" type="ORF">ERS852450_02253</name>
    <name evidence="2" type="ORF">ERS852578_00483</name>
</gene>
<proteinExistence type="predicted"/>
<dbReference type="InterPro" id="IPR041916">
    <property type="entry name" value="Anti_sigma_zinc_sf"/>
</dbReference>
<protein>
    <recommendedName>
        <fullName evidence="6">Zf-HC2 domain-containing protein</fullName>
    </recommendedName>
</protein>
<dbReference type="Gene3D" id="1.10.10.1320">
    <property type="entry name" value="Anti-sigma factor, zinc-finger domain"/>
    <property type="match status" value="1"/>
</dbReference>
<evidence type="ECO:0000313" key="4">
    <source>
        <dbReference type="Proteomes" id="UP000095390"/>
    </source>
</evidence>